<organism evidence="1">
    <name type="scientific">marine sediment metagenome</name>
    <dbReference type="NCBI Taxonomy" id="412755"/>
    <lineage>
        <taxon>unclassified sequences</taxon>
        <taxon>metagenomes</taxon>
        <taxon>ecological metagenomes</taxon>
    </lineage>
</organism>
<feature type="non-terminal residue" evidence="1">
    <location>
        <position position="1"/>
    </location>
</feature>
<accession>X1IW86</accession>
<dbReference type="SUPFAM" id="SSF100950">
    <property type="entry name" value="NagB/RpiA/CoA transferase-like"/>
    <property type="match status" value="1"/>
</dbReference>
<proteinExistence type="predicted"/>
<dbReference type="EMBL" id="BARU01033968">
    <property type="protein sequence ID" value="GAH73495.1"/>
    <property type="molecule type" value="Genomic_DNA"/>
</dbReference>
<sequence>IASVENLVEPGELDPDCIHTPGIYVQRVVKVERPSYYPTIE</sequence>
<gene>
    <name evidence="1" type="ORF">S03H2_53371</name>
</gene>
<dbReference type="InterPro" id="IPR004165">
    <property type="entry name" value="CoA_trans_fam_I"/>
</dbReference>
<protein>
    <recommendedName>
        <fullName evidence="2">Succinyl-CoA--3-ketoacid-CoA transferase</fullName>
    </recommendedName>
</protein>
<dbReference type="Gene3D" id="3.40.1080.10">
    <property type="entry name" value="Glutaconate Coenzyme A-transferase"/>
    <property type="match status" value="1"/>
</dbReference>
<name>X1IW86_9ZZZZ</name>
<dbReference type="InterPro" id="IPR037171">
    <property type="entry name" value="NagB/RpiA_transferase-like"/>
</dbReference>
<dbReference type="AlphaFoldDB" id="X1IW86"/>
<dbReference type="GO" id="GO:0008410">
    <property type="term" value="F:CoA-transferase activity"/>
    <property type="evidence" value="ECO:0007669"/>
    <property type="project" value="InterPro"/>
</dbReference>
<comment type="caution">
    <text evidence="1">The sequence shown here is derived from an EMBL/GenBank/DDBJ whole genome shotgun (WGS) entry which is preliminary data.</text>
</comment>
<evidence type="ECO:0000313" key="1">
    <source>
        <dbReference type="EMBL" id="GAH73495.1"/>
    </source>
</evidence>
<evidence type="ECO:0008006" key="2">
    <source>
        <dbReference type="Google" id="ProtNLM"/>
    </source>
</evidence>
<dbReference type="Pfam" id="PF01144">
    <property type="entry name" value="CoA_trans"/>
    <property type="match status" value="1"/>
</dbReference>
<reference evidence="1" key="1">
    <citation type="journal article" date="2014" name="Front. Microbiol.">
        <title>High frequency of phylogenetically diverse reductive dehalogenase-homologous genes in deep subseafloor sedimentary metagenomes.</title>
        <authorList>
            <person name="Kawai M."/>
            <person name="Futagami T."/>
            <person name="Toyoda A."/>
            <person name="Takaki Y."/>
            <person name="Nishi S."/>
            <person name="Hori S."/>
            <person name="Arai W."/>
            <person name="Tsubouchi T."/>
            <person name="Morono Y."/>
            <person name="Uchiyama I."/>
            <person name="Ito T."/>
            <person name="Fujiyama A."/>
            <person name="Inagaki F."/>
            <person name="Takami H."/>
        </authorList>
    </citation>
    <scope>NUCLEOTIDE SEQUENCE</scope>
    <source>
        <strain evidence="1">Expedition CK06-06</strain>
    </source>
</reference>